<sequence>MSPSRSKPQEEVLQLLGNRKEKKTTEMQHHVCRLPFCRASKEHMKVKMHPSAEESERQADLFLVRVVIHVFQQTAAVDKLSDQEKVFHVSRLVTQTIIGLMVVEGHVPHITEAKSMATNVIKELQETFGDTLKYKLLEQSPVESVIVPCLQRHAEKMFQKSRDHPQEVHCRALYLGVLFAFVFLSFISMGL</sequence>
<protein>
    <submittedName>
        <fullName evidence="2">Uncharacterized protein</fullName>
    </submittedName>
</protein>
<feature type="transmembrane region" description="Helical" evidence="1">
    <location>
        <begin position="172"/>
        <end position="190"/>
    </location>
</feature>
<dbReference type="AlphaFoldDB" id="A0AAV6PLA4"/>
<reference evidence="2 3" key="1">
    <citation type="journal article" date="2021" name="Sci. Rep.">
        <title>Chromosome anchoring in Senegalese sole (Solea senegalensis) reveals sex-associated markers and genome rearrangements in flatfish.</title>
        <authorList>
            <person name="Guerrero-Cozar I."/>
            <person name="Gomez-Garrido J."/>
            <person name="Berbel C."/>
            <person name="Martinez-Blanch J.F."/>
            <person name="Alioto T."/>
            <person name="Claros M.G."/>
            <person name="Gagnaire P.A."/>
            <person name="Manchado M."/>
        </authorList>
    </citation>
    <scope>NUCLEOTIDE SEQUENCE [LARGE SCALE GENOMIC DNA]</scope>
    <source>
        <strain evidence="2">Sse05_10M</strain>
    </source>
</reference>
<comment type="caution">
    <text evidence="2">The sequence shown here is derived from an EMBL/GenBank/DDBJ whole genome shotgun (WGS) entry which is preliminary data.</text>
</comment>
<keyword evidence="3" id="KW-1185">Reference proteome</keyword>
<proteinExistence type="predicted"/>
<organism evidence="2 3">
    <name type="scientific">Solea senegalensis</name>
    <name type="common">Senegalese sole</name>
    <dbReference type="NCBI Taxonomy" id="28829"/>
    <lineage>
        <taxon>Eukaryota</taxon>
        <taxon>Metazoa</taxon>
        <taxon>Chordata</taxon>
        <taxon>Craniata</taxon>
        <taxon>Vertebrata</taxon>
        <taxon>Euteleostomi</taxon>
        <taxon>Actinopterygii</taxon>
        <taxon>Neopterygii</taxon>
        <taxon>Teleostei</taxon>
        <taxon>Neoteleostei</taxon>
        <taxon>Acanthomorphata</taxon>
        <taxon>Carangaria</taxon>
        <taxon>Pleuronectiformes</taxon>
        <taxon>Pleuronectoidei</taxon>
        <taxon>Soleidae</taxon>
        <taxon>Solea</taxon>
    </lineage>
</organism>
<name>A0AAV6PLA4_SOLSE</name>
<gene>
    <name evidence="2" type="ORF">JOB18_011778</name>
</gene>
<keyword evidence="1" id="KW-0812">Transmembrane</keyword>
<evidence type="ECO:0000313" key="3">
    <source>
        <dbReference type="Proteomes" id="UP000693946"/>
    </source>
</evidence>
<keyword evidence="1" id="KW-0472">Membrane</keyword>
<evidence type="ECO:0000313" key="2">
    <source>
        <dbReference type="EMBL" id="KAG7471472.1"/>
    </source>
</evidence>
<keyword evidence="1" id="KW-1133">Transmembrane helix</keyword>
<dbReference type="Proteomes" id="UP000693946">
    <property type="component" value="Unassembled WGS sequence"/>
</dbReference>
<dbReference type="EMBL" id="JAGKHQ010000201">
    <property type="protein sequence ID" value="KAG7471472.1"/>
    <property type="molecule type" value="Genomic_DNA"/>
</dbReference>
<evidence type="ECO:0000256" key="1">
    <source>
        <dbReference type="SAM" id="Phobius"/>
    </source>
</evidence>
<accession>A0AAV6PLA4</accession>